<accession>Q0RJ32</accession>
<keyword evidence="2" id="KW-1133">Transmembrane helix</keyword>
<keyword evidence="4" id="KW-1185">Reference proteome</keyword>
<protein>
    <submittedName>
        <fullName evidence="3">Uncharacterized protein</fullName>
    </submittedName>
</protein>
<evidence type="ECO:0000313" key="4">
    <source>
        <dbReference type="Proteomes" id="UP000000657"/>
    </source>
</evidence>
<name>Q0RJ32_FRAAA</name>
<dbReference type="KEGG" id="fal:FRAAL3838"/>
<evidence type="ECO:0000313" key="3">
    <source>
        <dbReference type="EMBL" id="CAJ62481.1"/>
    </source>
</evidence>
<organism evidence="3 4">
    <name type="scientific">Frankia alni (strain DSM 45986 / CECT 9034 / ACN14a)</name>
    <dbReference type="NCBI Taxonomy" id="326424"/>
    <lineage>
        <taxon>Bacteria</taxon>
        <taxon>Bacillati</taxon>
        <taxon>Actinomycetota</taxon>
        <taxon>Actinomycetes</taxon>
        <taxon>Frankiales</taxon>
        <taxon>Frankiaceae</taxon>
        <taxon>Frankia</taxon>
    </lineage>
</organism>
<dbReference type="EMBL" id="CT573213">
    <property type="protein sequence ID" value="CAJ62481.1"/>
    <property type="molecule type" value="Genomic_DNA"/>
</dbReference>
<dbReference type="AlphaFoldDB" id="Q0RJ32"/>
<gene>
    <name evidence="3" type="ordered locus">FRAAL3838</name>
</gene>
<dbReference type="Proteomes" id="UP000000657">
    <property type="component" value="Chromosome"/>
</dbReference>
<evidence type="ECO:0000256" key="2">
    <source>
        <dbReference type="SAM" id="Phobius"/>
    </source>
</evidence>
<sequence>MPAPPLPADLLVKVLTAAAALVGLAILIAITVIALCSGEPGLAAVPVSLPAAVMSPFTVALPAAIRVALAERGAARRGPGSPAPGRPRARGAPPAR</sequence>
<feature type="transmembrane region" description="Helical" evidence="2">
    <location>
        <begin position="47"/>
        <end position="69"/>
    </location>
</feature>
<keyword evidence="2" id="KW-0472">Membrane</keyword>
<proteinExistence type="predicted"/>
<keyword evidence="2" id="KW-0812">Transmembrane</keyword>
<feature type="transmembrane region" description="Helical" evidence="2">
    <location>
        <begin position="12"/>
        <end position="35"/>
    </location>
</feature>
<reference evidence="3 4" key="1">
    <citation type="journal article" date="2007" name="Genome Res.">
        <title>Genome characteristics of facultatively symbiotic Frankia sp. strains reflect host range and host plant biogeography.</title>
        <authorList>
            <person name="Normand P."/>
            <person name="Lapierre P."/>
            <person name="Tisa L.S."/>
            <person name="Gogarten J.P."/>
            <person name="Alloisio N."/>
            <person name="Bagnarol E."/>
            <person name="Bassi C.A."/>
            <person name="Berry A.M."/>
            <person name="Bickhart D.M."/>
            <person name="Choisne N."/>
            <person name="Couloux A."/>
            <person name="Cournoyer B."/>
            <person name="Cruveiller S."/>
            <person name="Daubin V."/>
            <person name="Demange N."/>
            <person name="Francino M.P."/>
            <person name="Goltsman E."/>
            <person name="Huang Y."/>
            <person name="Kopp O.R."/>
            <person name="Labarre L."/>
            <person name="Lapidus A."/>
            <person name="Lavire C."/>
            <person name="Marechal J."/>
            <person name="Martinez M."/>
            <person name="Mastronunzio J.E."/>
            <person name="Mullin B.C."/>
            <person name="Niemann J."/>
            <person name="Pujic P."/>
            <person name="Rawnsley T."/>
            <person name="Rouy Z."/>
            <person name="Schenowitz C."/>
            <person name="Sellstedt A."/>
            <person name="Tavares F."/>
            <person name="Tomkins J.P."/>
            <person name="Vallenet D."/>
            <person name="Valverde C."/>
            <person name="Wall L.G."/>
            <person name="Wang Y."/>
            <person name="Medigue C."/>
            <person name="Benson D.R."/>
        </authorList>
    </citation>
    <scope>NUCLEOTIDE SEQUENCE [LARGE SCALE GENOMIC DNA]</scope>
    <source>
        <strain evidence="4">DSM 45986 / CECT 9034 / ACN14a</strain>
    </source>
</reference>
<evidence type="ECO:0000256" key="1">
    <source>
        <dbReference type="SAM" id="MobiDB-lite"/>
    </source>
</evidence>
<feature type="region of interest" description="Disordered" evidence="1">
    <location>
        <begin position="73"/>
        <end position="96"/>
    </location>
</feature>
<dbReference type="HOGENOM" id="CLU_159892_0_0_11"/>